<proteinExistence type="predicted"/>
<dbReference type="SUPFAM" id="SSF46894">
    <property type="entry name" value="C-terminal effector domain of the bipartite response regulators"/>
    <property type="match status" value="1"/>
</dbReference>
<dbReference type="EMBL" id="CADCVO010000471">
    <property type="protein sequence ID" value="CAA9513278.1"/>
    <property type="molecule type" value="Genomic_DNA"/>
</dbReference>
<dbReference type="PRINTS" id="PR00038">
    <property type="entry name" value="HTHLUXR"/>
</dbReference>
<feature type="domain" description="HTH luxR-type" evidence="1">
    <location>
        <begin position="15"/>
        <end position="72"/>
    </location>
</feature>
<gene>
    <name evidence="2" type="ORF">AVDCRST_MAG13-2922</name>
</gene>
<accession>A0A6J4T4L3</accession>
<dbReference type="Gene3D" id="1.10.10.10">
    <property type="entry name" value="Winged helix-like DNA-binding domain superfamily/Winged helix DNA-binding domain"/>
    <property type="match status" value="1"/>
</dbReference>
<name>A0A6J4T4L3_9ACTN</name>
<organism evidence="2">
    <name type="scientific">uncultured Solirubrobacteraceae bacterium</name>
    <dbReference type="NCBI Taxonomy" id="1162706"/>
    <lineage>
        <taxon>Bacteria</taxon>
        <taxon>Bacillati</taxon>
        <taxon>Actinomycetota</taxon>
        <taxon>Thermoleophilia</taxon>
        <taxon>Solirubrobacterales</taxon>
        <taxon>Solirubrobacteraceae</taxon>
        <taxon>environmental samples</taxon>
    </lineage>
</organism>
<dbReference type="InterPro" id="IPR000792">
    <property type="entry name" value="Tscrpt_reg_LuxR_C"/>
</dbReference>
<dbReference type="InterPro" id="IPR036388">
    <property type="entry name" value="WH-like_DNA-bd_sf"/>
</dbReference>
<evidence type="ECO:0000313" key="2">
    <source>
        <dbReference type="EMBL" id="CAA9513278.1"/>
    </source>
</evidence>
<dbReference type="Pfam" id="PF00196">
    <property type="entry name" value="GerE"/>
    <property type="match status" value="1"/>
</dbReference>
<evidence type="ECO:0000259" key="1">
    <source>
        <dbReference type="SMART" id="SM00421"/>
    </source>
</evidence>
<sequence length="77" mass="7964">DARTEAPPPALLREAFGLTRAEAEVAARAANGDGVPALAASLDISPGTARLHLHRVFEKTGARRQAELAAVLGRLGP</sequence>
<protein>
    <recommendedName>
        <fullName evidence="1">HTH luxR-type domain-containing protein</fullName>
    </recommendedName>
</protein>
<reference evidence="2" key="1">
    <citation type="submission" date="2020-02" db="EMBL/GenBank/DDBJ databases">
        <authorList>
            <person name="Meier V. D."/>
        </authorList>
    </citation>
    <scope>NUCLEOTIDE SEQUENCE</scope>
    <source>
        <strain evidence="2">AVDCRST_MAG13</strain>
    </source>
</reference>
<dbReference type="AlphaFoldDB" id="A0A6J4T4L3"/>
<feature type="non-terminal residue" evidence="2">
    <location>
        <position position="1"/>
    </location>
</feature>
<dbReference type="SMART" id="SM00421">
    <property type="entry name" value="HTH_LUXR"/>
    <property type="match status" value="1"/>
</dbReference>
<dbReference type="GO" id="GO:0003677">
    <property type="term" value="F:DNA binding"/>
    <property type="evidence" value="ECO:0007669"/>
    <property type="project" value="InterPro"/>
</dbReference>
<dbReference type="InterPro" id="IPR016032">
    <property type="entry name" value="Sig_transdc_resp-reg_C-effctor"/>
</dbReference>
<dbReference type="GO" id="GO:0006355">
    <property type="term" value="P:regulation of DNA-templated transcription"/>
    <property type="evidence" value="ECO:0007669"/>
    <property type="project" value="InterPro"/>
</dbReference>